<dbReference type="GO" id="GO:0016139">
    <property type="term" value="P:glycoside catabolic process"/>
    <property type="evidence" value="ECO:0007669"/>
    <property type="project" value="TreeGrafter"/>
</dbReference>
<accession>A0A158R5H7</accession>
<comment type="subunit">
    <text evidence="7">Homodimer.</text>
</comment>
<dbReference type="EC" id="3.2.1.-" evidence="7"/>
<dbReference type="PANTHER" id="PTHR11452">
    <property type="entry name" value="ALPHA-GALACTOSIDASE/ALPHA-N-ACETYLGALACTOSAMINIDASE"/>
    <property type="match status" value="1"/>
</dbReference>
<keyword evidence="10" id="KW-1185">Reference proteome</keyword>
<keyword evidence="5 7" id="KW-0378">Hydrolase</keyword>
<dbReference type="WBParaSite" id="SMUV_0000685601-mRNA-1">
    <property type="protein sequence ID" value="SMUV_0000685601-mRNA-1"/>
    <property type="gene ID" value="SMUV_0000685601"/>
</dbReference>
<dbReference type="PRINTS" id="PR00740">
    <property type="entry name" value="GLHYDRLASE27"/>
</dbReference>
<dbReference type="GO" id="GO:0005737">
    <property type="term" value="C:cytoplasm"/>
    <property type="evidence" value="ECO:0007669"/>
    <property type="project" value="TreeGrafter"/>
</dbReference>
<dbReference type="PANTHER" id="PTHR11452:SF83">
    <property type="entry name" value="ALPHA-GALACTOSIDASE"/>
    <property type="match status" value="1"/>
</dbReference>
<evidence type="ECO:0000256" key="2">
    <source>
        <dbReference type="ARBA" id="ARBA00009743"/>
    </source>
</evidence>
<evidence type="ECO:0000256" key="4">
    <source>
        <dbReference type="ARBA" id="ARBA00022729"/>
    </source>
</evidence>
<evidence type="ECO:0000256" key="7">
    <source>
        <dbReference type="RuleBase" id="RU361168"/>
    </source>
</evidence>
<evidence type="ECO:0000256" key="3">
    <source>
        <dbReference type="ARBA" id="ARBA00012755"/>
    </source>
</evidence>
<dbReference type="STRING" id="451379.A0A158R5H7"/>
<dbReference type="Proteomes" id="UP000046393">
    <property type="component" value="Unplaced"/>
</dbReference>
<keyword evidence="4" id="KW-0732">Signal</keyword>
<dbReference type="GO" id="GO:0009311">
    <property type="term" value="P:oligosaccharide metabolic process"/>
    <property type="evidence" value="ECO:0007669"/>
    <property type="project" value="TreeGrafter"/>
</dbReference>
<dbReference type="CDD" id="cd14792">
    <property type="entry name" value="GH27"/>
    <property type="match status" value="1"/>
</dbReference>
<organism evidence="10 11">
    <name type="scientific">Syphacia muris</name>
    <dbReference type="NCBI Taxonomy" id="451379"/>
    <lineage>
        <taxon>Eukaryota</taxon>
        <taxon>Metazoa</taxon>
        <taxon>Ecdysozoa</taxon>
        <taxon>Nematoda</taxon>
        <taxon>Chromadorea</taxon>
        <taxon>Rhabditida</taxon>
        <taxon>Spirurina</taxon>
        <taxon>Oxyuridomorpha</taxon>
        <taxon>Oxyuroidea</taxon>
        <taxon>Oxyuridae</taxon>
        <taxon>Syphacia</taxon>
    </lineage>
</organism>
<dbReference type="Gene3D" id="2.60.40.1180">
    <property type="entry name" value="Golgi alpha-mannosidase II"/>
    <property type="match status" value="1"/>
</dbReference>
<dbReference type="InterPro" id="IPR041233">
    <property type="entry name" value="Melibiase_C"/>
</dbReference>
<protein>
    <recommendedName>
        <fullName evidence="3 7">Alpha-galactosidase</fullName>
        <ecNumber evidence="7">3.2.1.-</ecNumber>
    </recommendedName>
</protein>
<comment type="catalytic activity">
    <reaction evidence="1">
        <text>Hydrolysis of terminal, non-reducing alpha-D-galactose residues in alpha-D-galactosides, including galactose oligosaccharides, galactomannans and galactolipids.</text>
        <dbReference type="EC" id="3.2.1.22"/>
    </reaction>
</comment>
<evidence type="ECO:0000256" key="8">
    <source>
        <dbReference type="SAM" id="Phobius"/>
    </source>
</evidence>
<reference evidence="11" key="1">
    <citation type="submission" date="2016-04" db="UniProtKB">
        <authorList>
            <consortium name="WormBaseParasite"/>
        </authorList>
    </citation>
    <scope>IDENTIFICATION</scope>
</reference>
<dbReference type="Pfam" id="PF17801">
    <property type="entry name" value="Melibiase_C"/>
    <property type="match status" value="1"/>
</dbReference>
<dbReference type="Pfam" id="PF16499">
    <property type="entry name" value="Melibiase_2"/>
    <property type="match status" value="1"/>
</dbReference>
<dbReference type="SUPFAM" id="SSF51445">
    <property type="entry name" value="(Trans)glycosidases"/>
    <property type="match status" value="1"/>
</dbReference>
<dbReference type="PROSITE" id="PS00512">
    <property type="entry name" value="ALPHA_GALACTOSIDASE"/>
    <property type="match status" value="1"/>
</dbReference>
<dbReference type="GO" id="GO:0004557">
    <property type="term" value="F:alpha-galactosidase activity"/>
    <property type="evidence" value="ECO:0007669"/>
    <property type="project" value="UniProtKB-EC"/>
</dbReference>
<keyword evidence="7" id="KW-1015">Disulfide bond</keyword>
<evidence type="ECO:0000256" key="1">
    <source>
        <dbReference type="ARBA" id="ARBA00001255"/>
    </source>
</evidence>
<evidence type="ECO:0000256" key="5">
    <source>
        <dbReference type="ARBA" id="ARBA00022801"/>
    </source>
</evidence>
<dbReference type="InterPro" id="IPR013785">
    <property type="entry name" value="Aldolase_TIM"/>
</dbReference>
<dbReference type="FunFam" id="3.20.20.70:FF:000197">
    <property type="entry name" value="Alpha-galactosidase"/>
    <property type="match status" value="1"/>
</dbReference>
<name>A0A158R5H7_9BILA</name>
<keyword evidence="8" id="KW-1133">Transmembrane helix</keyword>
<evidence type="ECO:0000313" key="11">
    <source>
        <dbReference type="WBParaSite" id="SMUV_0000685601-mRNA-1"/>
    </source>
</evidence>
<feature type="transmembrane region" description="Helical" evidence="8">
    <location>
        <begin position="12"/>
        <end position="31"/>
    </location>
</feature>
<evidence type="ECO:0000259" key="9">
    <source>
        <dbReference type="Pfam" id="PF17801"/>
    </source>
</evidence>
<proteinExistence type="inferred from homology"/>
<feature type="domain" description="Alpha galactosidase C-terminal" evidence="9">
    <location>
        <begin position="358"/>
        <end position="422"/>
    </location>
</feature>
<dbReference type="SUPFAM" id="SSF51011">
    <property type="entry name" value="Glycosyl hydrolase domain"/>
    <property type="match status" value="1"/>
</dbReference>
<dbReference type="InterPro" id="IPR002241">
    <property type="entry name" value="Glyco_hydro_27"/>
</dbReference>
<comment type="similarity">
    <text evidence="2 7">Belongs to the glycosyl hydrolase 27 family.</text>
</comment>
<dbReference type="AlphaFoldDB" id="A0A158R5H7"/>
<dbReference type="InterPro" id="IPR000111">
    <property type="entry name" value="Glyco_hydro_27/36_CS"/>
</dbReference>
<sequence>MTMQQLYELARMVERLIIYCLLLHVVSVVTLENGLARTPPMGWMSWAKFFCQTDCQRYPFSCINEGLYTSMADRLGLLLIEDGYAQVGYNTIHIDDCWMEQQRDIYGRLIADRQRFPSGIAALADYMHRRGLKLGIYGDYGTKTCAGYPGSLNYLKMDADTFASWNVDYLKLDGCNVDIRRMPQGYPEMGRLLNMTGRPIVYSCSWPAYMIDRPDMVNYNLIGQHCNLWRNFDDISRSWNSIKSIIDYYDHNQDRHIPTHGPGHWHDPDMIIVGNTELTVDQAKAQMTIWSVWSAPLLMSNDLRLIAPVFRRILQNRRVIAVDQDPLGIMGRLVANTTDIGVYVKPMTPYDVQRNRYSYAVAVLNRNMNYQMDVSFVLEKIGLKNPGGYFIEDLWTGQQLGLMRPLDTYYTRVNPTGVDFFKATVSAY</sequence>
<evidence type="ECO:0000256" key="6">
    <source>
        <dbReference type="ARBA" id="ARBA00023295"/>
    </source>
</evidence>
<dbReference type="InterPro" id="IPR017853">
    <property type="entry name" value="GH"/>
</dbReference>
<evidence type="ECO:0000313" key="10">
    <source>
        <dbReference type="Proteomes" id="UP000046393"/>
    </source>
</evidence>
<keyword evidence="8" id="KW-0472">Membrane</keyword>
<dbReference type="Gene3D" id="3.20.20.70">
    <property type="entry name" value="Aldolase class I"/>
    <property type="match status" value="1"/>
</dbReference>
<keyword evidence="6 7" id="KW-0326">Glycosidase</keyword>
<dbReference type="InterPro" id="IPR013780">
    <property type="entry name" value="Glyco_hydro_b"/>
</dbReference>
<keyword evidence="8" id="KW-0812">Transmembrane</keyword>